<comment type="subcellular location">
    <subcellularLocation>
        <location evidence="2">Cytoplasm</location>
    </subcellularLocation>
    <subcellularLocation>
        <location evidence="1">Nucleus</location>
    </subcellularLocation>
</comment>
<proteinExistence type="inferred from homology"/>
<evidence type="ECO:0000256" key="1">
    <source>
        <dbReference type="ARBA" id="ARBA00004123"/>
    </source>
</evidence>
<evidence type="ECO:0000256" key="7">
    <source>
        <dbReference type="ARBA" id="ARBA00023306"/>
    </source>
</evidence>
<dbReference type="GO" id="GO:0007346">
    <property type="term" value="P:regulation of mitotic cell cycle"/>
    <property type="evidence" value="ECO:0007669"/>
    <property type="project" value="TreeGrafter"/>
</dbReference>
<evidence type="ECO:0000256" key="2">
    <source>
        <dbReference type="ARBA" id="ARBA00004496"/>
    </source>
</evidence>
<evidence type="ECO:0000313" key="11">
    <source>
        <dbReference type="Proteomes" id="UP000887568"/>
    </source>
</evidence>
<dbReference type="AlphaFoldDB" id="A0A914ADV8"/>
<evidence type="ECO:0000256" key="6">
    <source>
        <dbReference type="ARBA" id="ARBA00023242"/>
    </source>
</evidence>
<feature type="region of interest" description="Disordered" evidence="9">
    <location>
        <begin position="608"/>
        <end position="648"/>
    </location>
</feature>
<evidence type="ECO:0000313" key="10">
    <source>
        <dbReference type="EnsemblMetazoa" id="XP_038061671.1"/>
    </source>
</evidence>
<dbReference type="PANTHER" id="PTHR12955:SF1">
    <property type="entry name" value="INTEGRATOR COMPLEX SUBUNIT 13"/>
    <property type="match status" value="1"/>
</dbReference>
<keyword evidence="4" id="KW-0132">Cell division</keyword>
<dbReference type="RefSeq" id="XP_038061670.1">
    <property type="nucleotide sequence ID" value="XM_038205742.1"/>
</dbReference>
<dbReference type="OrthoDB" id="5844105at2759"/>
<dbReference type="CTD" id="55726"/>
<dbReference type="GO" id="GO:0051642">
    <property type="term" value="P:centrosome localization"/>
    <property type="evidence" value="ECO:0007669"/>
    <property type="project" value="TreeGrafter"/>
</dbReference>
<keyword evidence="3" id="KW-0963">Cytoplasm</keyword>
<keyword evidence="5" id="KW-0498">Mitosis</keyword>
<name>A0A914ADV8_PATMI</name>
<evidence type="ECO:0000256" key="8">
    <source>
        <dbReference type="ARBA" id="ARBA00061603"/>
    </source>
</evidence>
<dbReference type="Pfam" id="PF10221">
    <property type="entry name" value="Mat89Bb"/>
    <property type="match status" value="1"/>
</dbReference>
<protein>
    <recommendedName>
        <fullName evidence="12">Protein asunder</fullName>
    </recommendedName>
</protein>
<evidence type="ECO:0000256" key="4">
    <source>
        <dbReference type="ARBA" id="ARBA00022618"/>
    </source>
</evidence>
<evidence type="ECO:0000256" key="5">
    <source>
        <dbReference type="ARBA" id="ARBA00022776"/>
    </source>
</evidence>
<accession>A0A914ADV8</accession>
<sequence length="723" mass="79955">MSFPASHKTVFVLDHGPFFAESCEHPVDYDVVALSKTRSTGFIPLAPFCKSLWTCSVESVLEYCRVVYDIFPQGKLITVVASDTQARPLNTWSQDNQNTAQLMPALANLGPLRSSKNMDASIMNGLSAAVELLTEGTDYQLVAQTLMNEDGAEEKVVNRGRIICLTSVKSESHGDMLTEYVRDTITQQNKTVLAGDSDNSLLPIAQCDLTLINILPTNKESGIKDRSPASMSPYLTAEVHSAKAGRHLANKLSVIAQKHYDLAITTVTGIPMKEEQNAMSSANYDVELLHLKEAHSELRKLEAIMNNQPEPEPSNTMVISTKGPVATVTKSPESNTILLKWCQPRSSSVELLHCMGAYRVSPVGVNSRPSVCLTNFLLNGRQVMLEQPRKSGTKVISHMLASHGGEIFLHCLTTARSSLEDPPSISEGCGGRVTDYRITDFGEFMKENRLAPCQPTPETEEEPPIERAKAQLERMTRHWPMVIGDTIIFNMPSHLDPLPTLITKLVLTEDEVLECKKAMYHVVGMETRNEPLPVPTMGSRGKGPKRDEHYRQMWSELEVLVRAHSNTSPAHEKILQCLLDCRKPPGDEAGKMATKRAAEKANVKVERSEVEAIETQPAWPESERISGADIKPGIPKENVRGASDQPPLKKQKMFAGDVIGKPKAGPQSLLTLWSNRINSIHSKRHVEFAGRQEATGKVAELYPNLMREEKESTNGEVKKERTS</sequence>
<dbReference type="EnsemblMetazoa" id="XM_038205743.1">
    <property type="protein sequence ID" value="XP_038061671.1"/>
    <property type="gene ID" value="LOC119732284"/>
</dbReference>
<organism evidence="10 11">
    <name type="scientific">Patiria miniata</name>
    <name type="common">Bat star</name>
    <name type="synonym">Asterina miniata</name>
    <dbReference type="NCBI Taxonomy" id="46514"/>
    <lineage>
        <taxon>Eukaryota</taxon>
        <taxon>Metazoa</taxon>
        <taxon>Echinodermata</taxon>
        <taxon>Eleutherozoa</taxon>
        <taxon>Asterozoa</taxon>
        <taxon>Asteroidea</taxon>
        <taxon>Valvatacea</taxon>
        <taxon>Valvatida</taxon>
        <taxon>Asterinidae</taxon>
        <taxon>Patiria</taxon>
    </lineage>
</organism>
<keyword evidence="6" id="KW-0539">Nucleus</keyword>
<dbReference type="OMA" id="NCTAMHR"/>
<evidence type="ECO:0000256" key="3">
    <source>
        <dbReference type="ARBA" id="ARBA00022490"/>
    </source>
</evidence>
<dbReference type="InterPro" id="IPR019355">
    <property type="entry name" value="Cell_cycle_regulator_Mat89Bb"/>
</dbReference>
<dbReference type="GO" id="GO:0032039">
    <property type="term" value="C:integrator complex"/>
    <property type="evidence" value="ECO:0007669"/>
    <property type="project" value="TreeGrafter"/>
</dbReference>
<dbReference type="GeneID" id="119732284"/>
<keyword evidence="7" id="KW-0131">Cell cycle</keyword>
<dbReference type="GO" id="GO:0005737">
    <property type="term" value="C:cytoplasm"/>
    <property type="evidence" value="ECO:0007669"/>
    <property type="project" value="UniProtKB-SubCell"/>
</dbReference>
<dbReference type="PANTHER" id="PTHR12955">
    <property type="entry name" value="SARCOMA ANTIGEN NY-SAR-95-RELATED"/>
    <property type="match status" value="1"/>
</dbReference>
<dbReference type="EnsemblMetazoa" id="XM_038205742.1">
    <property type="protein sequence ID" value="XP_038061670.1"/>
    <property type="gene ID" value="LOC119732284"/>
</dbReference>
<dbReference type="RefSeq" id="XP_038061671.1">
    <property type="nucleotide sequence ID" value="XM_038205743.1"/>
</dbReference>
<comment type="similarity">
    <text evidence="8">Belongs to the Integrator subunit 13 family.</text>
</comment>
<evidence type="ECO:0000256" key="9">
    <source>
        <dbReference type="SAM" id="MobiDB-lite"/>
    </source>
</evidence>
<reference evidence="10" key="1">
    <citation type="submission" date="2022-11" db="UniProtKB">
        <authorList>
            <consortium name="EnsemblMetazoa"/>
        </authorList>
    </citation>
    <scope>IDENTIFICATION</scope>
</reference>
<dbReference type="Proteomes" id="UP000887568">
    <property type="component" value="Unplaced"/>
</dbReference>
<evidence type="ECO:0008006" key="12">
    <source>
        <dbReference type="Google" id="ProtNLM"/>
    </source>
</evidence>
<dbReference type="GO" id="GO:0051301">
    <property type="term" value="P:cell division"/>
    <property type="evidence" value="ECO:0007669"/>
    <property type="project" value="UniProtKB-KW"/>
</dbReference>
<keyword evidence="11" id="KW-1185">Reference proteome</keyword>